<keyword evidence="2" id="KW-1185">Reference proteome</keyword>
<name>A0A428RB00_9HYPO</name>
<proteinExistence type="predicted"/>
<reference evidence="1 2" key="1">
    <citation type="submission" date="2017-06" db="EMBL/GenBank/DDBJ databases">
        <title>Comparative genomic analysis of Ambrosia Fusariam Clade fungi.</title>
        <authorList>
            <person name="Stajich J.E."/>
            <person name="Carrillo J."/>
            <person name="Kijimoto T."/>
            <person name="Eskalen A."/>
            <person name="O'Donnell K."/>
            <person name="Kasson M."/>
        </authorList>
    </citation>
    <scope>NUCLEOTIDE SEQUENCE [LARGE SCALE GENOMIC DNA]</scope>
    <source>
        <strain evidence="1 2">NRRL62606</strain>
    </source>
</reference>
<accession>A0A428RB00</accession>
<organism evidence="1 2">
    <name type="scientific">Fusarium floridanum</name>
    <dbReference type="NCBI Taxonomy" id="1325733"/>
    <lineage>
        <taxon>Eukaryota</taxon>
        <taxon>Fungi</taxon>
        <taxon>Dikarya</taxon>
        <taxon>Ascomycota</taxon>
        <taxon>Pezizomycotina</taxon>
        <taxon>Sordariomycetes</taxon>
        <taxon>Hypocreomycetidae</taxon>
        <taxon>Hypocreales</taxon>
        <taxon>Nectriaceae</taxon>
        <taxon>Fusarium</taxon>
        <taxon>Fusarium solani species complex</taxon>
    </lineage>
</organism>
<dbReference type="EMBL" id="NKCL01000392">
    <property type="protein sequence ID" value="RSL74688.1"/>
    <property type="molecule type" value="Genomic_DNA"/>
</dbReference>
<dbReference type="AlphaFoldDB" id="A0A428RB00"/>
<protein>
    <submittedName>
        <fullName evidence="1">Uncharacterized protein</fullName>
    </submittedName>
</protein>
<evidence type="ECO:0000313" key="1">
    <source>
        <dbReference type="EMBL" id="RSL74688.1"/>
    </source>
</evidence>
<dbReference type="Proteomes" id="UP000287972">
    <property type="component" value="Unassembled WGS sequence"/>
</dbReference>
<comment type="caution">
    <text evidence="1">The sequence shown here is derived from an EMBL/GenBank/DDBJ whole genome shotgun (WGS) entry which is preliminary data.</text>
</comment>
<evidence type="ECO:0000313" key="2">
    <source>
        <dbReference type="Proteomes" id="UP000287972"/>
    </source>
</evidence>
<gene>
    <name evidence="1" type="ORF">CEP51_011484</name>
</gene>
<sequence>MNKIVLLSTKKLVVGFVWPRQLRLQLHLVVCFGGLLRDGVIAETWDKVCTSDHGYFVFIFVGSTSVDRIFEDRQIDIVETEFDVRRDLVCDVVDC</sequence>